<feature type="domain" description="Retrotransposon gag" evidence="2">
    <location>
        <begin position="149"/>
        <end position="241"/>
    </location>
</feature>
<feature type="compositionally biased region" description="Polar residues" evidence="1">
    <location>
        <begin position="395"/>
        <end position="406"/>
    </location>
</feature>
<accession>A0AAV2E9T2</accession>
<proteinExistence type="predicted"/>
<dbReference type="Pfam" id="PF03732">
    <property type="entry name" value="Retrotrans_gag"/>
    <property type="match status" value="1"/>
</dbReference>
<name>A0AAV2E9T2_9ROSI</name>
<dbReference type="EMBL" id="OZ034817">
    <property type="protein sequence ID" value="CAL1382270.1"/>
    <property type="molecule type" value="Genomic_DNA"/>
</dbReference>
<protein>
    <recommendedName>
        <fullName evidence="2">Retrotransposon gag domain-containing protein</fullName>
    </recommendedName>
</protein>
<dbReference type="PANTHER" id="PTHR33223:SF11">
    <property type="entry name" value="ELEMENT PROTEIN, PUTATIVE-RELATED"/>
    <property type="match status" value="1"/>
</dbReference>
<feature type="region of interest" description="Disordered" evidence="1">
    <location>
        <begin position="540"/>
        <end position="617"/>
    </location>
</feature>
<evidence type="ECO:0000313" key="3">
    <source>
        <dbReference type="EMBL" id="CAL1382270.1"/>
    </source>
</evidence>
<feature type="region of interest" description="Disordered" evidence="1">
    <location>
        <begin position="27"/>
        <end position="48"/>
    </location>
</feature>
<evidence type="ECO:0000313" key="4">
    <source>
        <dbReference type="Proteomes" id="UP001497516"/>
    </source>
</evidence>
<evidence type="ECO:0000256" key="1">
    <source>
        <dbReference type="SAM" id="MobiDB-lite"/>
    </source>
</evidence>
<dbReference type="PANTHER" id="PTHR33223">
    <property type="entry name" value="CCHC-TYPE DOMAIN-CONTAINING PROTEIN"/>
    <property type="match status" value="1"/>
</dbReference>
<dbReference type="AlphaFoldDB" id="A0AAV2E9T2"/>
<feature type="region of interest" description="Disordered" evidence="1">
    <location>
        <begin position="384"/>
        <end position="406"/>
    </location>
</feature>
<dbReference type="InterPro" id="IPR005162">
    <property type="entry name" value="Retrotrans_gag_dom"/>
</dbReference>
<dbReference type="Proteomes" id="UP001497516">
    <property type="component" value="Chromosome 4"/>
</dbReference>
<evidence type="ECO:0000259" key="2">
    <source>
        <dbReference type="Pfam" id="PF03732"/>
    </source>
</evidence>
<reference evidence="3 4" key="1">
    <citation type="submission" date="2024-04" db="EMBL/GenBank/DDBJ databases">
        <authorList>
            <person name="Fracassetti M."/>
        </authorList>
    </citation>
    <scope>NUCLEOTIDE SEQUENCE [LARGE SCALE GENOMIC DNA]</scope>
</reference>
<keyword evidence="4" id="KW-1185">Reference proteome</keyword>
<feature type="compositionally biased region" description="Basic and acidic residues" evidence="1">
    <location>
        <begin position="27"/>
        <end position="40"/>
    </location>
</feature>
<gene>
    <name evidence="3" type="ORF">LTRI10_LOCUS23602</name>
</gene>
<organism evidence="3 4">
    <name type="scientific">Linum trigynum</name>
    <dbReference type="NCBI Taxonomy" id="586398"/>
    <lineage>
        <taxon>Eukaryota</taxon>
        <taxon>Viridiplantae</taxon>
        <taxon>Streptophyta</taxon>
        <taxon>Embryophyta</taxon>
        <taxon>Tracheophyta</taxon>
        <taxon>Spermatophyta</taxon>
        <taxon>Magnoliopsida</taxon>
        <taxon>eudicotyledons</taxon>
        <taxon>Gunneridae</taxon>
        <taxon>Pentapetalae</taxon>
        <taxon>rosids</taxon>
        <taxon>fabids</taxon>
        <taxon>Malpighiales</taxon>
        <taxon>Linaceae</taxon>
        <taxon>Linum</taxon>
    </lineage>
</organism>
<sequence>MTRSNPIPLTPLDEDINRTLRLLTREREQAESRRRSEEKGQQVGPGIERIEGEVEVEIAGNQHRGSRGRSKDYGILHGSTGGGYPISHLTSTRGPNNFEIKPSLVTMIQQNAYFHGLGHESPREHVERFLELAGSLKINGLPEEALRFKIFPYSLAVKALRWLNNHLALSITSWDDLLINFMTRYCPPSKKTEWRKKITHFEQEDDETLRDAWERFSDYFLQCPHHGFEEKSRIETFYGGLIQDDKILIDSLFQGKLMNMTPPQVTDLLEDMALKRYDWGLTRIGKISTEIGVQSVGASAPLEAKLDKLIEVILEDKKQEKRVVMSCDWCSSTNHEIADCLVMKETSNPEEQVSFIANARGKNPYRNTYNPWWRNHPNCAWSSPTNPRPPGFQGPTGNYQPRPTFIQQRPQFPNSNFLKLYQAQGGQGFQQEQQQVNKFSKLEDLVTSFVSTRSQKFEKIEQFMDVVTSKFTSVAAGLRSHQASLQNLEVQISNLVGILTKIPKGALPSQTITNPKDHAVVNAIHLRSGKVTPEVVAKELNEKEDTLPEGEEEETSGGKEKSGEEGIADATTCGRVHATPTFSHKDEQGKIGSGMWRFHADAPKAPPQHSLPLSNDPHAKVLEIPQGISLQEAEV</sequence>